<organism evidence="2 3">
    <name type="scientific">Peptococcus simiae</name>
    <dbReference type="NCBI Taxonomy" id="1643805"/>
    <lineage>
        <taxon>Bacteria</taxon>
        <taxon>Bacillati</taxon>
        <taxon>Bacillota</taxon>
        <taxon>Clostridia</taxon>
        <taxon>Eubacteriales</taxon>
        <taxon>Peptococcaceae</taxon>
        <taxon>Peptococcus</taxon>
    </lineage>
</organism>
<evidence type="ECO:0000313" key="3">
    <source>
        <dbReference type="Proteomes" id="UP001631949"/>
    </source>
</evidence>
<comment type="caution">
    <text evidence="2">The sequence shown here is derived from an EMBL/GenBank/DDBJ whole genome shotgun (WGS) entry which is preliminary data.</text>
</comment>
<feature type="transmembrane region" description="Helical" evidence="1">
    <location>
        <begin position="6"/>
        <end position="25"/>
    </location>
</feature>
<accession>A0ABW9H0Q1</accession>
<keyword evidence="1" id="KW-0472">Membrane</keyword>
<proteinExistence type="predicted"/>
<name>A0ABW9H0Q1_9FIRM</name>
<dbReference type="Proteomes" id="UP001631949">
    <property type="component" value="Unassembled WGS sequence"/>
</dbReference>
<keyword evidence="1" id="KW-0812">Transmembrane</keyword>
<keyword evidence="3" id="KW-1185">Reference proteome</keyword>
<evidence type="ECO:0000313" key="2">
    <source>
        <dbReference type="EMBL" id="MFM9413992.1"/>
    </source>
</evidence>
<protein>
    <submittedName>
        <fullName evidence="2">Uncharacterized protein</fullName>
    </submittedName>
</protein>
<gene>
    <name evidence="2" type="ORF">ACKQTC_06400</name>
</gene>
<sequence>MGPTFWNGFFIVVGLVVLVTAILWIKHSFDNRHQADYDKVMITGKLVQQLCTHLQHGDRDGAIRLFRRKTLHGQAFAESYIDQLAERCKSGRL</sequence>
<dbReference type="RefSeq" id="WP_408977605.1">
    <property type="nucleotide sequence ID" value="NZ_JBJUVG010000008.1"/>
</dbReference>
<dbReference type="EMBL" id="JBJUVG010000008">
    <property type="protein sequence ID" value="MFM9413992.1"/>
    <property type="molecule type" value="Genomic_DNA"/>
</dbReference>
<keyword evidence="1" id="KW-1133">Transmembrane helix</keyword>
<evidence type="ECO:0000256" key="1">
    <source>
        <dbReference type="SAM" id="Phobius"/>
    </source>
</evidence>
<reference evidence="2 3" key="1">
    <citation type="journal article" date="2016" name="Int. J. Syst. Evol. Microbiol.">
        <title>Peptococcus simiae sp. nov., isolated from rhesus macaque faeces and emended description of the genus Peptococcus.</title>
        <authorList>
            <person name="Shkoporov A.N."/>
            <person name="Efimov B.A."/>
            <person name="Kondova I."/>
            <person name="Ouwerling B."/>
            <person name="Chaplin A.V."/>
            <person name="Shcherbakova V.A."/>
            <person name="Langermans J.A.M."/>
        </authorList>
    </citation>
    <scope>NUCLEOTIDE SEQUENCE [LARGE SCALE GENOMIC DNA]</scope>
    <source>
        <strain evidence="2 3">M108</strain>
    </source>
</reference>